<feature type="region of interest" description="Disordered" evidence="5">
    <location>
        <begin position="1"/>
        <end position="21"/>
    </location>
</feature>
<dbReference type="OrthoDB" id="655030at2759"/>
<dbReference type="GO" id="GO:0071949">
    <property type="term" value="F:FAD binding"/>
    <property type="evidence" value="ECO:0007669"/>
    <property type="project" value="InterPro"/>
</dbReference>
<evidence type="ECO:0000256" key="3">
    <source>
        <dbReference type="ARBA" id="ARBA00023002"/>
    </source>
</evidence>
<keyword evidence="8" id="KW-1185">Reference proteome</keyword>
<dbReference type="Gene3D" id="3.50.50.60">
    <property type="entry name" value="FAD/NAD(P)-binding domain"/>
    <property type="match status" value="1"/>
</dbReference>
<gene>
    <name evidence="7" type="ORF">L211DRAFT_898919</name>
</gene>
<reference evidence="7 8" key="1">
    <citation type="journal article" date="2018" name="Nat. Ecol. Evol.">
        <title>Pezizomycetes genomes reveal the molecular basis of ectomycorrhizal truffle lifestyle.</title>
        <authorList>
            <person name="Murat C."/>
            <person name="Payen T."/>
            <person name="Noel B."/>
            <person name="Kuo A."/>
            <person name="Morin E."/>
            <person name="Chen J."/>
            <person name="Kohler A."/>
            <person name="Krizsan K."/>
            <person name="Balestrini R."/>
            <person name="Da Silva C."/>
            <person name="Montanini B."/>
            <person name="Hainaut M."/>
            <person name="Levati E."/>
            <person name="Barry K.W."/>
            <person name="Belfiori B."/>
            <person name="Cichocki N."/>
            <person name="Clum A."/>
            <person name="Dockter R.B."/>
            <person name="Fauchery L."/>
            <person name="Guy J."/>
            <person name="Iotti M."/>
            <person name="Le Tacon F."/>
            <person name="Lindquist E.A."/>
            <person name="Lipzen A."/>
            <person name="Malagnac F."/>
            <person name="Mello A."/>
            <person name="Molinier V."/>
            <person name="Miyauchi S."/>
            <person name="Poulain J."/>
            <person name="Riccioni C."/>
            <person name="Rubini A."/>
            <person name="Sitrit Y."/>
            <person name="Splivallo R."/>
            <person name="Traeger S."/>
            <person name="Wang M."/>
            <person name="Zifcakova L."/>
            <person name="Wipf D."/>
            <person name="Zambonelli A."/>
            <person name="Paolocci F."/>
            <person name="Nowrousian M."/>
            <person name="Ottonello S."/>
            <person name="Baldrian P."/>
            <person name="Spatafora J.W."/>
            <person name="Henrissat B."/>
            <person name="Nagy L.G."/>
            <person name="Aury J.M."/>
            <person name="Wincker P."/>
            <person name="Grigoriev I.V."/>
            <person name="Bonfante P."/>
            <person name="Martin F.M."/>
        </authorList>
    </citation>
    <scope>NUCLEOTIDE SEQUENCE [LARGE SCALE GENOMIC DNA]</scope>
    <source>
        <strain evidence="7 8">ATCC MYA-4762</strain>
    </source>
</reference>
<evidence type="ECO:0000259" key="6">
    <source>
        <dbReference type="Pfam" id="PF01494"/>
    </source>
</evidence>
<proteinExistence type="predicted"/>
<dbReference type="AlphaFoldDB" id="A0A3N4LVG2"/>
<evidence type="ECO:0000313" key="8">
    <source>
        <dbReference type="Proteomes" id="UP000267821"/>
    </source>
</evidence>
<keyword evidence="2" id="KW-0274">FAD</keyword>
<dbReference type="InterPro" id="IPR002938">
    <property type="entry name" value="FAD-bd"/>
</dbReference>
<feature type="region of interest" description="Disordered" evidence="5">
    <location>
        <begin position="108"/>
        <end position="131"/>
    </location>
</feature>
<feature type="domain" description="FAD-binding" evidence="6">
    <location>
        <begin position="24"/>
        <end position="371"/>
    </location>
</feature>
<dbReference type="PANTHER" id="PTHR46972">
    <property type="entry name" value="MONOOXYGENASE ASQM-RELATED"/>
    <property type="match status" value="1"/>
</dbReference>
<keyword evidence="1" id="KW-0285">Flavoprotein</keyword>
<feature type="compositionally biased region" description="Low complexity" evidence="5">
    <location>
        <begin position="8"/>
        <end position="21"/>
    </location>
</feature>
<dbReference type="GO" id="GO:0004497">
    <property type="term" value="F:monooxygenase activity"/>
    <property type="evidence" value="ECO:0007669"/>
    <property type="project" value="UniProtKB-KW"/>
</dbReference>
<evidence type="ECO:0000256" key="4">
    <source>
        <dbReference type="ARBA" id="ARBA00023033"/>
    </source>
</evidence>
<dbReference type="PRINTS" id="PR00420">
    <property type="entry name" value="RNGMNOXGNASE"/>
</dbReference>
<protein>
    <submittedName>
        <fullName evidence="7">FAD/NAD(P)-binding domain-containing protein</fullName>
    </submittedName>
</protein>
<evidence type="ECO:0000256" key="5">
    <source>
        <dbReference type="SAM" id="MobiDB-lite"/>
    </source>
</evidence>
<keyword evidence="3" id="KW-0560">Oxidoreductase</keyword>
<evidence type="ECO:0000313" key="7">
    <source>
        <dbReference type="EMBL" id="RPB26894.1"/>
    </source>
</evidence>
<dbReference type="InParanoid" id="A0A3N4LVG2"/>
<evidence type="ECO:0000256" key="1">
    <source>
        <dbReference type="ARBA" id="ARBA00022630"/>
    </source>
</evidence>
<sequence length="434" mass="47371">MSTQPTLAGTTGTSNNASSTHPKIAIIGAGPGGLTLARLLHLQDVPFTLYDREGGPAERNQGGTLDLHPGSGQLALKVAGLYEEFTKRARFEGDCLKLVTANGTVLLDEGNKQQGGQEYSGDPRGPPERPEIDRCQLREMLLNSLKEGSVYWGHKLCKVQAHPPVTDDGNETYTLHFTYSGEDIIQGPFDIVIGADGARSNVRPLLSTEKPFYSGISMVELWALDVDNRNPWLSKYVGSGSVFMYDQGRAIFAQRNGNGSIRVYVCVQQPESWFDDCGIDWNSSAKAREQLVDGYFSDCADDIKRLILDSCDEVVLRRLDMLPIGITWEHRGGLTLLGDAAHLMTPFAGEGVNSAMHDALELADAIIHALKLGRGLDGISEEIALYEKVMFTRSQEKAQETWNSLSGACFVKDGAETFLKMLASKGRGGTLVQR</sequence>
<dbReference type="InterPro" id="IPR036188">
    <property type="entry name" value="FAD/NAD-bd_sf"/>
</dbReference>
<dbReference type="Proteomes" id="UP000267821">
    <property type="component" value="Unassembled WGS sequence"/>
</dbReference>
<organism evidence="7 8">
    <name type="scientific">Terfezia boudieri ATCC MYA-4762</name>
    <dbReference type="NCBI Taxonomy" id="1051890"/>
    <lineage>
        <taxon>Eukaryota</taxon>
        <taxon>Fungi</taxon>
        <taxon>Dikarya</taxon>
        <taxon>Ascomycota</taxon>
        <taxon>Pezizomycotina</taxon>
        <taxon>Pezizomycetes</taxon>
        <taxon>Pezizales</taxon>
        <taxon>Pezizaceae</taxon>
        <taxon>Terfezia</taxon>
    </lineage>
</organism>
<evidence type="ECO:0000256" key="2">
    <source>
        <dbReference type="ARBA" id="ARBA00022827"/>
    </source>
</evidence>
<dbReference type="EMBL" id="ML121533">
    <property type="protein sequence ID" value="RPB26894.1"/>
    <property type="molecule type" value="Genomic_DNA"/>
</dbReference>
<dbReference type="Pfam" id="PF01494">
    <property type="entry name" value="FAD_binding_3"/>
    <property type="match status" value="1"/>
</dbReference>
<accession>A0A3N4LVG2</accession>
<dbReference type="PANTHER" id="PTHR46972:SF1">
    <property type="entry name" value="FAD DEPENDENT OXIDOREDUCTASE DOMAIN-CONTAINING PROTEIN"/>
    <property type="match status" value="1"/>
</dbReference>
<name>A0A3N4LVG2_9PEZI</name>
<dbReference type="STRING" id="1051890.A0A3N4LVG2"/>
<keyword evidence="4" id="KW-0503">Monooxygenase</keyword>
<dbReference type="SUPFAM" id="SSF51905">
    <property type="entry name" value="FAD/NAD(P)-binding domain"/>
    <property type="match status" value="1"/>
</dbReference>